<organism evidence="2 3">
    <name type="scientific">Staurois parvus</name>
    <dbReference type="NCBI Taxonomy" id="386267"/>
    <lineage>
        <taxon>Eukaryota</taxon>
        <taxon>Metazoa</taxon>
        <taxon>Chordata</taxon>
        <taxon>Craniata</taxon>
        <taxon>Vertebrata</taxon>
        <taxon>Euteleostomi</taxon>
        <taxon>Amphibia</taxon>
        <taxon>Batrachia</taxon>
        <taxon>Anura</taxon>
        <taxon>Neobatrachia</taxon>
        <taxon>Ranoidea</taxon>
        <taxon>Ranidae</taxon>
        <taxon>Staurois</taxon>
    </lineage>
</organism>
<reference evidence="2" key="1">
    <citation type="submission" date="2023-05" db="EMBL/GenBank/DDBJ databases">
        <authorList>
            <person name="Stuckert A."/>
        </authorList>
    </citation>
    <scope>NUCLEOTIDE SEQUENCE</scope>
</reference>
<feature type="region of interest" description="Disordered" evidence="1">
    <location>
        <begin position="30"/>
        <end position="111"/>
    </location>
</feature>
<evidence type="ECO:0000256" key="1">
    <source>
        <dbReference type="SAM" id="MobiDB-lite"/>
    </source>
</evidence>
<keyword evidence="3" id="KW-1185">Reference proteome</keyword>
<gene>
    <name evidence="2" type="ORF">SPARVUS_LOCUS710274</name>
</gene>
<evidence type="ECO:0000313" key="2">
    <source>
        <dbReference type="EMBL" id="CAI9534789.1"/>
    </source>
</evidence>
<sequence length="111" mass="12734">MAIVIIFSLASKLIARKYFKMNICVCVHTEYDPTKEPPKEDEAEEHPDEVYMNINKPKSIAKTSEDAEEQQDSNSSSNDQEEISYSNLMFTSPPTRTLPMQPETEYAEIVR</sequence>
<dbReference type="Proteomes" id="UP001162483">
    <property type="component" value="Unassembled WGS sequence"/>
</dbReference>
<comment type="caution">
    <text evidence="2">The sequence shown here is derived from an EMBL/GenBank/DDBJ whole genome shotgun (WGS) entry which is preliminary data.</text>
</comment>
<feature type="compositionally biased region" description="Polar residues" evidence="1">
    <location>
        <begin position="83"/>
        <end position="95"/>
    </location>
</feature>
<feature type="compositionally biased region" description="Basic and acidic residues" evidence="1">
    <location>
        <begin position="30"/>
        <end position="40"/>
    </location>
</feature>
<protein>
    <submittedName>
        <fullName evidence="2">Uncharacterized protein</fullName>
    </submittedName>
</protein>
<accession>A0ABN9AFN4</accession>
<dbReference type="EMBL" id="CATNWA010000228">
    <property type="protein sequence ID" value="CAI9534789.1"/>
    <property type="molecule type" value="Genomic_DNA"/>
</dbReference>
<evidence type="ECO:0000313" key="3">
    <source>
        <dbReference type="Proteomes" id="UP001162483"/>
    </source>
</evidence>
<proteinExistence type="predicted"/>
<name>A0ABN9AFN4_9NEOB</name>